<dbReference type="KEGG" id="pdio:PDMSB3_2723"/>
<reference evidence="3 4" key="1">
    <citation type="submission" date="2019-08" db="EMBL/GenBank/DDBJ databases">
        <authorList>
            <person name="Herpell B J."/>
        </authorList>
    </citation>
    <scope>NUCLEOTIDE SEQUENCE [LARGE SCALE GENOMIC DNA]</scope>
    <source>
        <strain evidence="4">Msb3</strain>
    </source>
</reference>
<dbReference type="EMBL" id="LR699553">
    <property type="protein sequence ID" value="VVD29179.1"/>
    <property type="molecule type" value="Genomic_DNA"/>
</dbReference>
<evidence type="ECO:0000313" key="4">
    <source>
        <dbReference type="Proteomes" id="UP000325811"/>
    </source>
</evidence>
<keyword evidence="2" id="KW-0472">Membrane</keyword>
<gene>
    <name evidence="3" type="ORF">PDMSB3_2723</name>
</gene>
<keyword evidence="2" id="KW-0812">Transmembrane</keyword>
<protein>
    <submittedName>
        <fullName evidence="3">Uncharacterized protein</fullName>
    </submittedName>
</protein>
<keyword evidence="4" id="KW-1185">Reference proteome</keyword>
<keyword evidence="2" id="KW-1133">Transmembrane helix</keyword>
<sequence length="219" mass="23962">MRNWKTVACVLLGIVGVILISHFGATSAGRKPYDPGLMASWMQAIGSIGAILGAYWMTERQNKIQLANAAEQQRIETERRYALVAALLEQAIRQTESVRSDFDVGPSPNEFVFSYSQSDFSASIQRLQALNLVDIGSVELVKGVVAVIDAMGAIPRAINRARTSNNRANYLEGARNCDMAAKAYANAVRAVGMTPIVDPFDPDESDPDDAEFDERQYAE</sequence>
<organism evidence="3 4">
    <name type="scientific">Paraburkholderia dioscoreae</name>
    <dbReference type="NCBI Taxonomy" id="2604047"/>
    <lineage>
        <taxon>Bacteria</taxon>
        <taxon>Pseudomonadati</taxon>
        <taxon>Pseudomonadota</taxon>
        <taxon>Betaproteobacteria</taxon>
        <taxon>Burkholderiales</taxon>
        <taxon>Burkholderiaceae</taxon>
        <taxon>Paraburkholderia</taxon>
    </lineage>
</organism>
<dbReference type="Proteomes" id="UP000325811">
    <property type="component" value="Chromosome I"/>
</dbReference>
<name>A0A5Q4ZB20_9BURK</name>
<evidence type="ECO:0000313" key="3">
    <source>
        <dbReference type="EMBL" id="VVD29179.1"/>
    </source>
</evidence>
<accession>A0A5Q4ZB20</accession>
<proteinExistence type="predicted"/>
<feature type="transmembrane region" description="Helical" evidence="2">
    <location>
        <begin position="38"/>
        <end position="57"/>
    </location>
</feature>
<evidence type="ECO:0000256" key="1">
    <source>
        <dbReference type="SAM" id="MobiDB-lite"/>
    </source>
</evidence>
<dbReference type="AlphaFoldDB" id="A0A5Q4ZB20"/>
<feature type="region of interest" description="Disordered" evidence="1">
    <location>
        <begin position="196"/>
        <end position="219"/>
    </location>
</feature>
<dbReference type="RefSeq" id="WP_165186402.1">
    <property type="nucleotide sequence ID" value="NZ_LR699553.1"/>
</dbReference>
<evidence type="ECO:0000256" key="2">
    <source>
        <dbReference type="SAM" id="Phobius"/>
    </source>
</evidence>
<feature type="compositionally biased region" description="Acidic residues" evidence="1">
    <location>
        <begin position="200"/>
        <end position="212"/>
    </location>
</feature>